<gene>
    <name evidence="6" type="primary">pabC</name>
    <name evidence="5" type="ORF">GDS87_00530</name>
    <name evidence="6" type="ORF">QNH24_00535</name>
</gene>
<keyword evidence="7" id="KW-1185">Reference proteome</keyword>
<dbReference type="Gene3D" id="3.30.470.10">
    <property type="match status" value="1"/>
</dbReference>
<proteinExistence type="inferred from homology"/>
<dbReference type="SUPFAM" id="SSF56752">
    <property type="entry name" value="D-aminoacid aminotransferase-like PLP-dependent enzymes"/>
    <property type="match status" value="1"/>
</dbReference>
<dbReference type="FunFam" id="3.20.10.10:FF:000002">
    <property type="entry name" value="D-alanine aminotransferase"/>
    <property type="match status" value="1"/>
</dbReference>
<dbReference type="Proteomes" id="UP001178322">
    <property type="component" value="Chromosome"/>
</dbReference>
<dbReference type="Proteomes" id="UP000373269">
    <property type="component" value="Chromosome"/>
</dbReference>
<evidence type="ECO:0000313" key="8">
    <source>
        <dbReference type="Proteomes" id="UP001178322"/>
    </source>
</evidence>
<dbReference type="AlphaFoldDB" id="A0AAX3WX91"/>
<keyword evidence="6" id="KW-0456">Lyase</keyword>
<evidence type="ECO:0000256" key="3">
    <source>
        <dbReference type="ARBA" id="ARBA00011738"/>
    </source>
</evidence>
<evidence type="ECO:0000313" key="6">
    <source>
        <dbReference type="EMBL" id="WHY51777.1"/>
    </source>
</evidence>
<evidence type="ECO:0000313" key="7">
    <source>
        <dbReference type="Proteomes" id="UP000373269"/>
    </source>
</evidence>
<dbReference type="EMBL" id="CP045835">
    <property type="protein sequence ID" value="QGG49531.1"/>
    <property type="molecule type" value="Genomic_DNA"/>
</dbReference>
<reference evidence="5 7" key="1">
    <citation type="submission" date="2019-11" db="EMBL/GenBank/DDBJ databases">
        <title>Whole Genome Sequencing and Comparative Genomic Analyses of Lysinibacillus pakistanensis LZH-9, a Halotolerant Strain with Excellent COD Removal Capability.</title>
        <authorList>
            <person name="Zhou H."/>
        </authorList>
    </citation>
    <scope>NUCLEOTIDE SEQUENCE [LARGE SCALE GENOMIC DNA]</scope>
    <source>
        <strain evidence="5 7">LZH-9</strain>
    </source>
</reference>
<protein>
    <submittedName>
        <fullName evidence="6">Aminodeoxychorismate lyase</fullName>
        <ecNumber evidence="6">4.1.3.38</ecNumber>
    </submittedName>
</protein>
<dbReference type="RefSeq" id="WP_283870279.1">
    <property type="nucleotide sequence ID" value="NZ_CP045835.1"/>
</dbReference>
<evidence type="ECO:0000313" key="5">
    <source>
        <dbReference type="EMBL" id="QGG49531.1"/>
    </source>
</evidence>
<dbReference type="InterPro" id="IPR043131">
    <property type="entry name" value="BCAT-like_N"/>
</dbReference>
<dbReference type="InterPro" id="IPR001544">
    <property type="entry name" value="Aminotrans_IV"/>
</dbReference>
<dbReference type="PANTHER" id="PTHR42743:SF11">
    <property type="entry name" value="AMINODEOXYCHORISMATE LYASE"/>
    <property type="match status" value="1"/>
</dbReference>
<comment type="similarity">
    <text evidence="2">Belongs to the class-IV pyridoxal-phosphate-dependent aminotransferase family.</text>
</comment>
<dbReference type="GO" id="GO:0005829">
    <property type="term" value="C:cytosol"/>
    <property type="evidence" value="ECO:0007669"/>
    <property type="project" value="TreeGrafter"/>
</dbReference>
<comment type="cofactor">
    <cofactor evidence="1">
        <name>pyridoxal 5'-phosphate</name>
        <dbReference type="ChEBI" id="CHEBI:597326"/>
    </cofactor>
</comment>
<evidence type="ECO:0000256" key="1">
    <source>
        <dbReference type="ARBA" id="ARBA00001933"/>
    </source>
</evidence>
<dbReference type="InterPro" id="IPR036038">
    <property type="entry name" value="Aminotransferase-like"/>
</dbReference>
<dbReference type="Gene3D" id="3.20.10.10">
    <property type="entry name" value="D-amino Acid Aminotransferase, subunit A, domain 2"/>
    <property type="match status" value="1"/>
</dbReference>
<name>A0AAX3WX91_9BACI</name>
<dbReference type="Pfam" id="PF01063">
    <property type="entry name" value="Aminotran_4"/>
    <property type="match status" value="1"/>
</dbReference>
<reference evidence="6" key="2">
    <citation type="submission" date="2023-05" db="EMBL/GenBank/DDBJ databases">
        <title>Comparative genomics of Bacillaceae isolates and their secondary metabolite potential.</title>
        <authorList>
            <person name="Song L."/>
            <person name="Nielsen L.J."/>
            <person name="Mohite O."/>
            <person name="Xu X."/>
            <person name="Weber T."/>
            <person name="Kovacs A.T."/>
        </authorList>
    </citation>
    <scope>NUCLEOTIDE SEQUENCE</scope>
    <source>
        <strain evidence="6">LY1</strain>
    </source>
</reference>
<comment type="subunit">
    <text evidence="3">Homodimer.</text>
</comment>
<dbReference type="InterPro" id="IPR050571">
    <property type="entry name" value="Class-IV_PLP-Dep_Aminotrnsfr"/>
</dbReference>
<dbReference type="InterPro" id="IPR043132">
    <property type="entry name" value="BCAT-like_C"/>
</dbReference>
<dbReference type="EMBL" id="CP126101">
    <property type="protein sequence ID" value="WHY51777.1"/>
    <property type="molecule type" value="Genomic_DNA"/>
</dbReference>
<dbReference type="NCBIfam" id="NF005800">
    <property type="entry name" value="PRK07650.1"/>
    <property type="match status" value="1"/>
</dbReference>
<dbReference type="GO" id="GO:0046394">
    <property type="term" value="P:carboxylic acid biosynthetic process"/>
    <property type="evidence" value="ECO:0007669"/>
    <property type="project" value="UniProtKB-ARBA"/>
</dbReference>
<dbReference type="GO" id="GO:0008652">
    <property type="term" value="P:amino acid biosynthetic process"/>
    <property type="evidence" value="ECO:0007669"/>
    <property type="project" value="UniProtKB-ARBA"/>
</dbReference>
<dbReference type="EC" id="4.1.3.38" evidence="6"/>
<dbReference type="GO" id="GO:0008696">
    <property type="term" value="F:4-amino-4-deoxychorismate lyase activity"/>
    <property type="evidence" value="ECO:0007669"/>
    <property type="project" value="UniProtKB-EC"/>
</dbReference>
<dbReference type="PANTHER" id="PTHR42743">
    <property type="entry name" value="AMINO-ACID AMINOTRANSFERASE"/>
    <property type="match status" value="1"/>
</dbReference>
<organism evidence="6 8">
    <name type="scientific">Lysinibacillus pakistanensis</name>
    <dbReference type="NCBI Taxonomy" id="759811"/>
    <lineage>
        <taxon>Bacteria</taxon>
        <taxon>Bacillati</taxon>
        <taxon>Bacillota</taxon>
        <taxon>Bacilli</taxon>
        <taxon>Bacillales</taxon>
        <taxon>Bacillaceae</taxon>
        <taxon>Lysinibacillus</taxon>
    </lineage>
</organism>
<evidence type="ECO:0000256" key="2">
    <source>
        <dbReference type="ARBA" id="ARBA00009320"/>
    </source>
</evidence>
<evidence type="ECO:0000256" key="4">
    <source>
        <dbReference type="ARBA" id="ARBA00022898"/>
    </source>
</evidence>
<keyword evidence="4" id="KW-0663">Pyridoxal phosphate</keyword>
<dbReference type="CDD" id="cd00449">
    <property type="entry name" value="PLPDE_IV"/>
    <property type="match status" value="1"/>
</dbReference>
<sequence>MYCWMNGEYLKAEDLRISPFDHGFLYGLGVFETFRTYGDKVFEWDMHMERLHAALSQYHIHLAYSSEVLLEVVQHLNKHSNGQDGYFRLNVSAGEHGIGLQPTEYKQPNVIVFRKELPSAPRGTEKNAQWLETPRNTSEKGVRVKSHHYGNNVLGRFEIPSLAQQEGLFLTRDGYVAEGVTSNVFWVKNDILYTPSLDTGILPGIIRGWVIRKAASLGIDVKEGLFTKEDVENSSECFITNSIQELVPIRKLVNKQLLGKEGPIYSSIHEAFIKEVEQG</sequence>
<accession>A0AAX3WX91</accession>